<accession>A0A423NKZ1</accession>
<dbReference type="EMBL" id="MOCA01000006">
    <property type="protein sequence ID" value="RON98928.1"/>
    <property type="molecule type" value="Genomic_DNA"/>
</dbReference>
<reference evidence="1 2" key="1">
    <citation type="submission" date="2016-10" db="EMBL/GenBank/DDBJ databases">
        <title>Comparative genome analysis of multiple Pseudomonas spp. focuses on biocontrol and plant growth promoting traits.</title>
        <authorList>
            <person name="Tao X.-Y."/>
            <person name="Taylor C.G."/>
        </authorList>
    </citation>
    <scope>NUCLEOTIDE SEQUENCE [LARGE SCALE GENOMIC DNA]</scope>
    <source>
        <strain evidence="1 2">36B3</strain>
    </source>
</reference>
<proteinExistence type="predicted"/>
<evidence type="ECO:0000313" key="1">
    <source>
        <dbReference type="EMBL" id="RON98928.1"/>
    </source>
</evidence>
<organism evidence="1 2">
    <name type="scientific">Pseudomonas moraviensis</name>
    <dbReference type="NCBI Taxonomy" id="321662"/>
    <lineage>
        <taxon>Bacteria</taxon>
        <taxon>Pseudomonadati</taxon>
        <taxon>Pseudomonadota</taxon>
        <taxon>Gammaproteobacteria</taxon>
        <taxon>Pseudomonadales</taxon>
        <taxon>Pseudomonadaceae</taxon>
        <taxon>Pseudomonas</taxon>
    </lineage>
</organism>
<name>A0A423NKZ1_9PSED</name>
<dbReference type="AlphaFoldDB" id="A0A423NKZ1"/>
<comment type="caution">
    <text evidence="1">The sequence shown here is derived from an EMBL/GenBank/DDBJ whole genome shotgun (WGS) entry which is preliminary data.</text>
</comment>
<protein>
    <submittedName>
        <fullName evidence="1">Uncharacterized protein</fullName>
    </submittedName>
</protein>
<evidence type="ECO:0000313" key="2">
    <source>
        <dbReference type="Proteomes" id="UP000284207"/>
    </source>
</evidence>
<dbReference type="RefSeq" id="WP_123419165.1">
    <property type="nucleotide sequence ID" value="NZ_MOCA01000006.1"/>
</dbReference>
<dbReference type="Proteomes" id="UP000284207">
    <property type="component" value="Unassembled WGS sequence"/>
</dbReference>
<sequence>MSRTLLCAFVAICSGCAKDHVMPAAHLKFMSVEREQSVLYVIRYQSDVDILDLFGLGEREGMISGMLKCALADDQDFSVGKGIRFSSYGLIRSEKTKSESAKFSYFTRAFMSETSSDQSSERHLSVAELNNLLSNKTQIPCKVVITAYGYKPYYSNTMNIPTADLLREINKPE</sequence>
<gene>
    <name evidence="1" type="ORF">BK674_15890</name>
</gene>